<keyword evidence="2" id="KW-0808">Transferase</keyword>
<keyword evidence="4" id="KW-0812">Transmembrane</keyword>
<dbReference type="PANTHER" id="PTHR10983">
    <property type="entry name" value="1-ACYLGLYCEROL-3-PHOSPHATE ACYLTRANSFERASE-RELATED"/>
    <property type="match status" value="1"/>
</dbReference>
<evidence type="ECO:0000256" key="1">
    <source>
        <dbReference type="ARBA" id="ARBA00008655"/>
    </source>
</evidence>
<dbReference type="InterPro" id="IPR032098">
    <property type="entry name" value="Acyltransf_C"/>
</dbReference>
<dbReference type="CDD" id="cd07990">
    <property type="entry name" value="LPLAT_LCLAT1-like"/>
    <property type="match status" value="1"/>
</dbReference>
<dbReference type="SMART" id="SM00563">
    <property type="entry name" value="PlsC"/>
    <property type="match status" value="1"/>
</dbReference>
<protein>
    <recommendedName>
        <fullName evidence="5">Phospholipid/glycerol acyltransferase domain-containing protein</fullName>
    </recommendedName>
</protein>
<dbReference type="EMBL" id="JAODUO010000435">
    <property type="protein sequence ID" value="KAK2180617.1"/>
    <property type="molecule type" value="Genomic_DNA"/>
</dbReference>
<feature type="transmembrane region" description="Helical" evidence="4">
    <location>
        <begin position="183"/>
        <end position="204"/>
    </location>
</feature>
<sequence length="503" mass="58462">MSATSIFCGVVFGTLLFITSFVCILFVSAFTTPLWLIRPDLYRHLSDKLVAGWEFYIVLTSLHRNLSARVHKLGICLGEVRRSDRAAVSHAEPFITVTQVPFVFIGLSRADHRCQKPVRQLHCLQTAARNCGNMSTSSTVRGVVFAALLFITSFVGILFFSVFTTPVWLIRPGLYRYLSDRLVATWEFYIVALLEVFLNIRVIISGDRIRPHECNVIMMNHRTRLDWMYFWCVLARQSGSSTEKIILKSPLKHIPGAGWAMQQVAFMFLDRKWDHDRKVMTQLMNHYSDLNVNMQASILIYPEGTDLTKDTKERSHAYAKKYDLDCYEYVLHPRTTGVTYLIDYMRNNGMLDAVYDVTIAYPYQFPQTESELVFGCFPTEIHFHIERHGISKIPATAAEIRTWCEKCWALKEKRLQRFYELKRFNNVKVSEAPTRWQRLLLWVVAIGWTLVAAGVIALFFWSWVVRWMMGVQMVFYIVMDFCGGFELMQVKYYNYFHTPSKSS</sequence>
<evidence type="ECO:0000256" key="2">
    <source>
        <dbReference type="ARBA" id="ARBA00022679"/>
    </source>
</evidence>
<evidence type="ECO:0000256" key="4">
    <source>
        <dbReference type="SAM" id="Phobius"/>
    </source>
</evidence>
<name>A0AAD9L0N9_RIDPI</name>
<keyword evidence="4" id="KW-1133">Transmembrane helix</keyword>
<feature type="transmembrane region" description="Helical" evidence="4">
    <location>
        <begin position="143"/>
        <end position="163"/>
    </location>
</feature>
<proteinExistence type="inferred from homology"/>
<organism evidence="6 7">
    <name type="scientific">Ridgeia piscesae</name>
    <name type="common">Tubeworm</name>
    <dbReference type="NCBI Taxonomy" id="27915"/>
    <lineage>
        <taxon>Eukaryota</taxon>
        <taxon>Metazoa</taxon>
        <taxon>Spiralia</taxon>
        <taxon>Lophotrochozoa</taxon>
        <taxon>Annelida</taxon>
        <taxon>Polychaeta</taxon>
        <taxon>Sedentaria</taxon>
        <taxon>Canalipalpata</taxon>
        <taxon>Sabellida</taxon>
        <taxon>Siboglinidae</taxon>
        <taxon>Ridgeia</taxon>
    </lineage>
</organism>
<dbReference type="GO" id="GO:0005783">
    <property type="term" value="C:endoplasmic reticulum"/>
    <property type="evidence" value="ECO:0007669"/>
    <property type="project" value="TreeGrafter"/>
</dbReference>
<dbReference type="GO" id="GO:0016746">
    <property type="term" value="F:acyltransferase activity"/>
    <property type="evidence" value="ECO:0007669"/>
    <property type="project" value="UniProtKB-KW"/>
</dbReference>
<keyword evidence="4" id="KW-0472">Membrane</keyword>
<keyword evidence="7" id="KW-1185">Reference proteome</keyword>
<comment type="caution">
    <text evidence="6">The sequence shown here is derived from an EMBL/GenBank/DDBJ whole genome shotgun (WGS) entry which is preliminary data.</text>
</comment>
<feature type="transmembrane region" description="Helical" evidence="4">
    <location>
        <begin position="439"/>
        <end position="461"/>
    </location>
</feature>
<feature type="domain" description="Phospholipid/glycerol acyltransferase" evidence="5">
    <location>
        <begin position="215"/>
        <end position="339"/>
    </location>
</feature>
<dbReference type="SUPFAM" id="SSF69593">
    <property type="entry name" value="Glycerol-3-phosphate (1)-acyltransferase"/>
    <property type="match status" value="1"/>
</dbReference>
<dbReference type="Proteomes" id="UP001209878">
    <property type="component" value="Unassembled WGS sequence"/>
</dbReference>
<evidence type="ECO:0000313" key="7">
    <source>
        <dbReference type="Proteomes" id="UP001209878"/>
    </source>
</evidence>
<accession>A0AAD9L0N9</accession>
<feature type="transmembrane region" description="Helical" evidence="4">
    <location>
        <begin position="12"/>
        <end position="37"/>
    </location>
</feature>
<dbReference type="InterPro" id="IPR002123">
    <property type="entry name" value="Plipid/glycerol_acylTrfase"/>
</dbReference>
<reference evidence="6" key="1">
    <citation type="journal article" date="2023" name="Mol. Biol. Evol.">
        <title>Third-Generation Sequencing Reveals the Adaptive Role of the Epigenome in Three Deep-Sea Polychaetes.</title>
        <authorList>
            <person name="Perez M."/>
            <person name="Aroh O."/>
            <person name="Sun Y."/>
            <person name="Lan Y."/>
            <person name="Juniper S.K."/>
            <person name="Young C.R."/>
            <person name="Angers B."/>
            <person name="Qian P.Y."/>
        </authorList>
    </citation>
    <scope>NUCLEOTIDE SEQUENCE</scope>
    <source>
        <strain evidence="6">R07B-5</strain>
    </source>
</reference>
<dbReference type="PANTHER" id="PTHR10983:SF16">
    <property type="entry name" value="LYSOCARDIOLIPIN ACYLTRANSFERASE 1"/>
    <property type="match status" value="1"/>
</dbReference>
<evidence type="ECO:0000259" key="5">
    <source>
        <dbReference type="SMART" id="SM00563"/>
    </source>
</evidence>
<gene>
    <name evidence="6" type="ORF">NP493_435g01009</name>
</gene>
<dbReference type="GO" id="GO:0036149">
    <property type="term" value="P:phosphatidylinositol acyl-chain remodeling"/>
    <property type="evidence" value="ECO:0007669"/>
    <property type="project" value="TreeGrafter"/>
</dbReference>
<comment type="similarity">
    <text evidence="1">Belongs to the 1-acyl-sn-glycerol-3-phosphate acyltransferase family.</text>
</comment>
<dbReference type="AlphaFoldDB" id="A0AAD9L0N9"/>
<evidence type="ECO:0000313" key="6">
    <source>
        <dbReference type="EMBL" id="KAK2180617.1"/>
    </source>
</evidence>
<feature type="transmembrane region" description="Helical" evidence="4">
    <location>
        <begin position="467"/>
        <end position="488"/>
    </location>
</feature>
<keyword evidence="3" id="KW-0012">Acyltransferase</keyword>
<evidence type="ECO:0000256" key="3">
    <source>
        <dbReference type="ARBA" id="ARBA00023315"/>
    </source>
</evidence>
<dbReference type="Pfam" id="PF01553">
    <property type="entry name" value="Acyltransferase"/>
    <property type="match status" value="1"/>
</dbReference>
<dbReference type="Pfam" id="PF16076">
    <property type="entry name" value="Acyltransf_C"/>
    <property type="match status" value="1"/>
</dbReference>